<dbReference type="SUPFAM" id="SSF54593">
    <property type="entry name" value="Glyoxalase/Bleomycin resistance protein/Dihydroxybiphenyl dioxygenase"/>
    <property type="match status" value="1"/>
</dbReference>
<name>A0ABR2WH77_9FUNG</name>
<evidence type="ECO:0008006" key="3">
    <source>
        <dbReference type="Google" id="ProtNLM"/>
    </source>
</evidence>
<keyword evidence="2" id="KW-1185">Reference proteome</keyword>
<dbReference type="Proteomes" id="UP001479436">
    <property type="component" value="Unassembled WGS sequence"/>
</dbReference>
<dbReference type="PANTHER" id="PTHR37519">
    <property type="match status" value="1"/>
</dbReference>
<organism evidence="1 2">
    <name type="scientific">Basidiobolus ranarum</name>
    <dbReference type="NCBI Taxonomy" id="34480"/>
    <lineage>
        <taxon>Eukaryota</taxon>
        <taxon>Fungi</taxon>
        <taxon>Fungi incertae sedis</taxon>
        <taxon>Zoopagomycota</taxon>
        <taxon>Entomophthoromycotina</taxon>
        <taxon>Basidiobolomycetes</taxon>
        <taxon>Basidiobolales</taxon>
        <taxon>Basidiobolaceae</taxon>
        <taxon>Basidiobolus</taxon>
    </lineage>
</organism>
<dbReference type="Pfam" id="PF06185">
    <property type="entry name" value="YecM"/>
    <property type="match status" value="1"/>
</dbReference>
<comment type="caution">
    <text evidence="1">The sequence shown here is derived from an EMBL/GenBank/DDBJ whole genome shotgun (WGS) entry which is preliminary data.</text>
</comment>
<dbReference type="EMBL" id="JASJQH010001734">
    <property type="protein sequence ID" value="KAK9760877.1"/>
    <property type="molecule type" value="Genomic_DNA"/>
</dbReference>
<sequence length="179" mass="20228">MGIIEALEENATSFVINVIHALNDHGLDVSENEMDHVCYRVESIPEYEDCKRELSSRGSLLIENNIGGRPIATFKLNSPILVTDPVSKKVREISVIELPSPKTGSFYKTGLEHVEFVITDSFEEFISKNEKLTFSTKGSFKPINPEISLKFKELGFSVKFHHMPLEQVIELEKAAEQME</sequence>
<dbReference type="PANTHER" id="PTHR37519:SF1">
    <property type="entry name" value="DIHYDROXYBIPHENYL DIOXYGENASE DOMAIN-CONTAINING PROTEIN"/>
    <property type="match status" value="1"/>
</dbReference>
<accession>A0ABR2WH77</accession>
<reference evidence="1 2" key="1">
    <citation type="submission" date="2023-04" db="EMBL/GenBank/DDBJ databases">
        <title>Genome of Basidiobolus ranarum AG-B5.</title>
        <authorList>
            <person name="Stajich J.E."/>
            <person name="Carter-House D."/>
            <person name="Gryganskyi A."/>
        </authorList>
    </citation>
    <scope>NUCLEOTIDE SEQUENCE [LARGE SCALE GENOMIC DNA]</scope>
    <source>
        <strain evidence="1 2">AG-B5</strain>
    </source>
</reference>
<dbReference type="InterPro" id="IPR010393">
    <property type="entry name" value="DUF991_YecM-like"/>
</dbReference>
<protein>
    <recommendedName>
        <fullName evidence="3">VOC family protein</fullName>
    </recommendedName>
</protein>
<evidence type="ECO:0000313" key="2">
    <source>
        <dbReference type="Proteomes" id="UP001479436"/>
    </source>
</evidence>
<evidence type="ECO:0000313" key="1">
    <source>
        <dbReference type="EMBL" id="KAK9760877.1"/>
    </source>
</evidence>
<proteinExistence type="predicted"/>
<gene>
    <name evidence="1" type="ORF">K7432_014673</name>
</gene>
<dbReference type="InterPro" id="IPR029068">
    <property type="entry name" value="Glyas_Bleomycin-R_OHBP_Dase"/>
</dbReference>
<dbReference type="Gene3D" id="3.10.180.10">
    <property type="entry name" value="2,3-Dihydroxybiphenyl 1,2-Dioxygenase, domain 1"/>
    <property type="match status" value="1"/>
</dbReference>